<evidence type="ECO:0000256" key="1">
    <source>
        <dbReference type="SAM" id="Phobius"/>
    </source>
</evidence>
<keyword evidence="1" id="KW-1133">Transmembrane helix</keyword>
<evidence type="ECO:0000313" key="3">
    <source>
        <dbReference type="Proteomes" id="UP001500432"/>
    </source>
</evidence>
<feature type="transmembrane region" description="Helical" evidence="1">
    <location>
        <begin position="58"/>
        <end position="79"/>
    </location>
</feature>
<feature type="transmembrane region" description="Helical" evidence="1">
    <location>
        <begin position="31"/>
        <end position="52"/>
    </location>
</feature>
<accession>A0ABP5N9H8</accession>
<keyword evidence="3" id="KW-1185">Reference proteome</keyword>
<keyword evidence="1" id="KW-0812">Transmembrane</keyword>
<proteinExistence type="predicted"/>
<sequence>MTPAQAPDPFSVGGAAYRRSSRHRKAVVEQFEIFMGFLGFWGVVLLGVTAWLEITGQFALGWALGLLAVVLAMAGLWALRRKVLRGAANDNEE</sequence>
<gene>
    <name evidence="2" type="ORF">GCM10009849_00640</name>
</gene>
<dbReference type="Proteomes" id="UP001500432">
    <property type="component" value="Unassembled WGS sequence"/>
</dbReference>
<reference evidence="3" key="1">
    <citation type="journal article" date="2019" name="Int. J. Syst. Evol. Microbiol.">
        <title>The Global Catalogue of Microorganisms (GCM) 10K type strain sequencing project: providing services to taxonomists for standard genome sequencing and annotation.</title>
        <authorList>
            <consortium name="The Broad Institute Genomics Platform"/>
            <consortium name="The Broad Institute Genome Sequencing Center for Infectious Disease"/>
            <person name="Wu L."/>
            <person name="Ma J."/>
        </authorList>
    </citation>
    <scope>NUCLEOTIDE SEQUENCE [LARGE SCALE GENOMIC DNA]</scope>
    <source>
        <strain evidence="3">JCM 16034</strain>
    </source>
</reference>
<evidence type="ECO:0000313" key="2">
    <source>
        <dbReference type="EMBL" id="GAA2196256.1"/>
    </source>
</evidence>
<dbReference type="EMBL" id="BAAAQW010000001">
    <property type="protein sequence ID" value="GAA2196256.1"/>
    <property type="molecule type" value="Genomic_DNA"/>
</dbReference>
<organism evidence="2 3">
    <name type="scientific">Sinomonas flava</name>
    <dbReference type="NCBI Taxonomy" id="496857"/>
    <lineage>
        <taxon>Bacteria</taxon>
        <taxon>Bacillati</taxon>
        <taxon>Actinomycetota</taxon>
        <taxon>Actinomycetes</taxon>
        <taxon>Micrococcales</taxon>
        <taxon>Micrococcaceae</taxon>
        <taxon>Sinomonas</taxon>
    </lineage>
</organism>
<name>A0ABP5N9H8_9MICC</name>
<protein>
    <submittedName>
        <fullName evidence="2">Uncharacterized protein</fullName>
    </submittedName>
</protein>
<keyword evidence="1" id="KW-0472">Membrane</keyword>
<comment type="caution">
    <text evidence="2">The sequence shown here is derived from an EMBL/GenBank/DDBJ whole genome shotgun (WGS) entry which is preliminary data.</text>
</comment>